<dbReference type="PANTHER" id="PTHR37398">
    <property type="entry name" value="ENDO-BETA-1,4-MANNANASE"/>
    <property type="match status" value="1"/>
</dbReference>
<keyword evidence="5" id="KW-0732">Signal</keyword>
<name>A0AA88XHR0_PINIB</name>
<evidence type="ECO:0000313" key="7">
    <source>
        <dbReference type="EMBL" id="KAK3083076.1"/>
    </source>
</evidence>
<dbReference type="EMBL" id="VSWD01000014">
    <property type="protein sequence ID" value="KAK3083076.1"/>
    <property type="molecule type" value="Genomic_DNA"/>
</dbReference>
<dbReference type="Pfam" id="PF00150">
    <property type="entry name" value="Cellulase"/>
    <property type="match status" value="1"/>
</dbReference>
<evidence type="ECO:0000256" key="3">
    <source>
        <dbReference type="ARBA" id="ARBA00023295"/>
    </source>
</evidence>
<reference evidence="7" key="1">
    <citation type="submission" date="2019-08" db="EMBL/GenBank/DDBJ databases">
        <title>The improved chromosome-level genome for the pearl oyster Pinctada fucata martensii using PacBio sequencing and Hi-C.</title>
        <authorList>
            <person name="Zheng Z."/>
        </authorList>
    </citation>
    <scope>NUCLEOTIDE SEQUENCE</scope>
    <source>
        <strain evidence="7">ZZ-2019</strain>
        <tissue evidence="7">Adductor muscle</tissue>
    </source>
</reference>
<keyword evidence="3 4" id="KW-0326">Glycosidase</keyword>
<dbReference type="AlphaFoldDB" id="A0AA88XHR0"/>
<comment type="caution">
    <text evidence="7">The sequence shown here is derived from an EMBL/GenBank/DDBJ whole genome shotgun (WGS) entry which is preliminary data.</text>
</comment>
<comment type="similarity">
    <text evidence="1 4">Belongs to the glycosyl hydrolase 5 (cellulase A) family.</text>
</comment>
<evidence type="ECO:0000256" key="5">
    <source>
        <dbReference type="SAM" id="SignalP"/>
    </source>
</evidence>
<dbReference type="SUPFAM" id="SSF51445">
    <property type="entry name" value="(Trans)glycosidases"/>
    <property type="match status" value="1"/>
</dbReference>
<dbReference type="InterPro" id="IPR017853">
    <property type="entry name" value="GH"/>
</dbReference>
<proteinExistence type="inferred from homology"/>
<keyword evidence="2 4" id="KW-0378">Hydrolase</keyword>
<dbReference type="Proteomes" id="UP001186944">
    <property type="component" value="Unassembled WGS sequence"/>
</dbReference>
<organism evidence="7 8">
    <name type="scientific">Pinctada imbricata</name>
    <name type="common">Atlantic pearl-oyster</name>
    <name type="synonym">Pinctada martensii</name>
    <dbReference type="NCBI Taxonomy" id="66713"/>
    <lineage>
        <taxon>Eukaryota</taxon>
        <taxon>Metazoa</taxon>
        <taxon>Spiralia</taxon>
        <taxon>Lophotrochozoa</taxon>
        <taxon>Mollusca</taxon>
        <taxon>Bivalvia</taxon>
        <taxon>Autobranchia</taxon>
        <taxon>Pteriomorphia</taxon>
        <taxon>Pterioida</taxon>
        <taxon>Pterioidea</taxon>
        <taxon>Pteriidae</taxon>
        <taxon>Pinctada</taxon>
    </lineage>
</organism>
<dbReference type="Gene3D" id="3.20.20.80">
    <property type="entry name" value="Glycosidases"/>
    <property type="match status" value="1"/>
</dbReference>
<protein>
    <recommendedName>
        <fullName evidence="6">Glycoside hydrolase family 5 domain-containing protein</fullName>
    </recommendedName>
</protein>
<dbReference type="GO" id="GO:0004553">
    <property type="term" value="F:hydrolase activity, hydrolyzing O-glycosyl compounds"/>
    <property type="evidence" value="ECO:0007669"/>
    <property type="project" value="InterPro"/>
</dbReference>
<sequence>MTERPLVLVLLYVGFANGLGLPGVSSLTSAITGGGGGGGSSLSGVLGAGGGTGGGAGGGGGGSSRIAACSKNTQFLCNYPPSGQGEQPVFLIGANIPWTDYNMGSFGDRKFFLLTLPDLYKFVLKVNLAGGNTIRLFLHNEGIGRPMGAPGNTVSLDIFQTYLDELQDFIRFCHSNNIYVILVLWNGGHVTPGLGHLKDLITSETAIQAYINNALTPMVQKLKDEPAVLGWDIINQPEGIMKKNVTDKNDCWDNTYLEKKAPGRKVGWAGELVTPKELQKFINKLAAAIRKEYKSINLEPQITVSAYHMMTLTFQWQCKNLYNDFCLQASGGEEEGYLSLWSTHAFDEKDKAEFDVYSIFEKPYAAYAMGGHNTPPRPLIISEFTTKRGRPHSKWSLDKQVDYLYRSGYAGRKT</sequence>
<evidence type="ECO:0000256" key="1">
    <source>
        <dbReference type="ARBA" id="ARBA00005641"/>
    </source>
</evidence>
<evidence type="ECO:0000256" key="4">
    <source>
        <dbReference type="RuleBase" id="RU361153"/>
    </source>
</evidence>
<dbReference type="PANTHER" id="PTHR37398:SF3">
    <property type="entry name" value="GLYCOSIDE HYDROLASE FAMILY 5 DOMAIN-CONTAINING PROTEIN"/>
    <property type="match status" value="1"/>
</dbReference>
<feature type="chain" id="PRO_5041739909" description="Glycoside hydrolase family 5 domain-containing protein" evidence="5">
    <location>
        <begin position="19"/>
        <end position="414"/>
    </location>
</feature>
<feature type="signal peptide" evidence="5">
    <location>
        <begin position="1"/>
        <end position="18"/>
    </location>
</feature>
<dbReference type="InterPro" id="IPR001547">
    <property type="entry name" value="Glyco_hydro_5"/>
</dbReference>
<gene>
    <name evidence="7" type="ORF">FSP39_013280</name>
</gene>
<feature type="domain" description="Glycoside hydrolase family 5" evidence="6">
    <location>
        <begin position="125"/>
        <end position="254"/>
    </location>
</feature>
<keyword evidence="8" id="KW-1185">Reference proteome</keyword>
<accession>A0AA88XHR0</accession>
<evidence type="ECO:0000313" key="8">
    <source>
        <dbReference type="Proteomes" id="UP001186944"/>
    </source>
</evidence>
<evidence type="ECO:0000259" key="6">
    <source>
        <dbReference type="Pfam" id="PF00150"/>
    </source>
</evidence>
<evidence type="ECO:0000256" key="2">
    <source>
        <dbReference type="ARBA" id="ARBA00022801"/>
    </source>
</evidence>
<dbReference type="GO" id="GO:0000272">
    <property type="term" value="P:polysaccharide catabolic process"/>
    <property type="evidence" value="ECO:0007669"/>
    <property type="project" value="InterPro"/>
</dbReference>